<dbReference type="EMBL" id="JBHFNT010000144">
    <property type="protein sequence ID" value="MFB2836242.1"/>
    <property type="molecule type" value="Genomic_DNA"/>
</dbReference>
<evidence type="ECO:0000313" key="2">
    <source>
        <dbReference type="Proteomes" id="UP001576780"/>
    </source>
</evidence>
<dbReference type="Proteomes" id="UP001576780">
    <property type="component" value="Unassembled WGS sequence"/>
</dbReference>
<reference evidence="1 2" key="1">
    <citation type="submission" date="2024-09" db="EMBL/GenBank/DDBJ databases">
        <title>Floridaenema gen nov. (Aerosakkonemataceae, Aerosakkonematales ord. nov., Cyanobacteria) from benthic tropical and subtropical fresh waters, with the description of four new species.</title>
        <authorList>
            <person name="Moretto J.A."/>
            <person name="Berthold D.E."/>
            <person name="Lefler F.W."/>
            <person name="Huang I.-S."/>
            <person name="Laughinghouse H. IV."/>
        </authorList>
    </citation>
    <scope>NUCLEOTIDE SEQUENCE [LARGE SCALE GENOMIC DNA]</scope>
    <source>
        <strain evidence="1 2">BLCC-F167</strain>
    </source>
</reference>
<gene>
    <name evidence="1" type="ORF">ACE1CA_17040</name>
</gene>
<name>A0ABV4WMF0_9CYAN</name>
<comment type="caution">
    <text evidence="1">The sequence shown here is derived from an EMBL/GenBank/DDBJ whole genome shotgun (WGS) entry which is preliminary data.</text>
</comment>
<sequence length="65" mass="7591">MSENNPQLTPDEFSEWQMKITIANLHNILCHCRQCDKEWVASTFETCSCGSTEVEHILCWQFPDD</sequence>
<organism evidence="1 2">
    <name type="scientific">Floridaenema evergladense BLCC-F167</name>
    <dbReference type="NCBI Taxonomy" id="3153639"/>
    <lineage>
        <taxon>Bacteria</taxon>
        <taxon>Bacillati</taxon>
        <taxon>Cyanobacteriota</taxon>
        <taxon>Cyanophyceae</taxon>
        <taxon>Oscillatoriophycideae</taxon>
        <taxon>Aerosakkonematales</taxon>
        <taxon>Aerosakkonemataceae</taxon>
        <taxon>Floridanema</taxon>
        <taxon>Floridanema evergladense</taxon>
    </lineage>
</organism>
<accession>A0ABV4WMF0</accession>
<keyword evidence="2" id="KW-1185">Reference proteome</keyword>
<proteinExistence type="predicted"/>
<evidence type="ECO:0000313" key="1">
    <source>
        <dbReference type="EMBL" id="MFB2836242.1"/>
    </source>
</evidence>
<protein>
    <submittedName>
        <fullName evidence="1">Uncharacterized protein</fullName>
    </submittedName>
</protein>
<dbReference type="RefSeq" id="WP_413278630.1">
    <property type="nucleotide sequence ID" value="NZ_JBHFNT010000144.1"/>
</dbReference>